<dbReference type="AlphaFoldDB" id="A0A0J7J6I2"/>
<sequence>MSSAPRIAFITPTWAGDLEHFRVMRRSFEQSPLAGFDHYVVVQDEDLSLFEAFRNRPGLKLLSTRDVLPAEVEYRRARARKLSERFGRDFTRICGSLKRLFSWPLWPAYTGWHTQQLCKFKLASELDADTAVILDSDVVVTPAAGAGDFLGASGVVCFATWSRRADLGGKVKNWVVESEWLAGASEPADPVNVYFDTPFVLDRELLASAMADLGNRTGRDWWSALLERPPRRWSEFGFYKAYLTHRVPAAAVDWREPPFFRYVYDTSNPQRVIDTVCEMMEDPAVHYVTIHSQASGRENWDPQAYLKPLLSLINRGDFRNSCR</sequence>
<evidence type="ECO:0000313" key="2">
    <source>
        <dbReference type="Proteomes" id="UP000036102"/>
    </source>
</evidence>
<keyword evidence="2" id="KW-1185">Reference proteome</keyword>
<evidence type="ECO:0008006" key="3">
    <source>
        <dbReference type="Google" id="ProtNLM"/>
    </source>
</evidence>
<dbReference type="STRING" id="1658765.Msub_20771"/>
<dbReference type="PATRIC" id="fig|1658765.3.peg.4035"/>
<name>A0A0J7J6I2_9GAMM</name>
<dbReference type="RefSeq" id="WP_048497792.1">
    <property type="nucleotide sequence ID" value="NZ_LFBU01000002.1"/>
</dbReference>
<gene>
    <name evidence="1" type="ORF">Msub_20771</name>
</gene>
<dbReference type="Proteomes" id="UP000036102">
    <property type="component" value="Unassembled WGS sequence"/>
</dbReference>
<accession>A0A0J7J6I2</accession>
<comment type="caution">
    <text evidence="1">The sequence shown here is derived from an EMBL/GenBank/DDBJ whole genome shotgun (WGS) entry which is preliminary data.</text>
</comment>
<dbReference type="OrthoDB" id="6357368at2"/>
<dbReference type="Pfam" id="PF20102">
    <property type="entry name" value="DUF6492"/>
    <property type="match status" value="1"/>
</dbReference>
<protein>
    <recommendedName>
        <fullName evidence="3">Glycosyl transferase family 8</fullName>
    </recommendedName>
</protein>
<dbReference type="InterPro" id="IPR045499">
    <property type="entry name" value="DUF6492"/>
</dbReference>
<organism evidence="1 2">
    <name type="scientific">Marinobacter subterrani</name>
    <dbReference type="NCBI Taxonomy" id="1658765"/>
    <lineage>
        <taxon>Bacteria</taxon>
        <taxon>Pseudomonadati</taxon>
        <taxon>Pseudomonadota</taxon>
        <taxon>Gammaproteobacteria</taxon>
        <taxon>Pseudomonadales</taxon>
        <taxon>Marinobacteraceae</taxon>
        <taxon>Marinobacter</taxon>
    </lineage>
</organism>
<dbReference type="EMBL" id="LFBU01000002">
    <property type="protein sequence ID" value="KMQ73559.1"/>
    <property type="molecule type" value="Genomic_DNA"/>
</dbReference>
<proteinExistence type="predicted"/>
<reference evidence="1 2" key="1">
    <citation type="submission" date="2015-06" db="EMBL/GenBank/DDBJ databases">
        <title>Marinobacter subterrani, a genetically tractable neutrophilic iron-oxidizing strain isolated from the Soudan Iron Mine.</title>
        <authorList>
            <person name="Bonis B.M."/>
            <person name="Gralnick J.A."/>
        </authorList>
    </citation>
    <scope>NUCLEOTIDE SEQUENCE [LARGE SCALE GENOMIC DNA]</scope>
    <source>
        <strain evidence="1 2">JG233</strain>
    </source>
</reference>
<evidence type="ECO:0000313" key="1">
    <source>
        <dbReference type="EMBL" id="KMQ73559.1"/>
    </source>
</evidence>